<reference evidence="5 6" key="1">
    <citation type="submission" date="2019-02" db="EMBL/GenBank/DDBJ databases">
        <title>Deep-cultivation of Planctomycetes and their phenomic and genomic characterization uncovers novel biology.</title>
        <authorList>
            <person name="Wiegand S."/>
            <person name="Jogler M."/>
            <person name="Boedeker C."/>
            <person name="Pinto D."/>
            <person name="Vollmers J."/>
            <person name="Rivas-Marin E."/>
            <person name="Kohn T."/>
            <person name="Peeters S.H."/>
            <person name="Heuer A."/>
            <person name="Rast P."/>
            <person name="Oberbeckmann S."/>
            <person name="Bunk B."/>
            <person name="Jeske O."/>
            <person name="Meyerdierks A."/>
            <person name="Storesund J.E."/>
            <person name="Kallscheuer N."/>
            <person name="Luecker S."/>
            <person name="Lage O.M."/>
            <person name="Pohl T."/>
            <person name="Merkel B.J."/>
            <person name="Hornburger P."/>
            <person name="Mueller R.-W."/>
            <person name="Bruemmer F."/>
            <person name="Labrenz M."/>
            <person name="Spormann A.M."/>
            <person name="Op Den Camp H."/>
            <person name="Overmann J."/>
            <person name="Amann R."/>
            <person name="Jetten M.S.M."/>
            <person name="Mascher T."/>
            <person name="Medema M.H."/>
            <person name="Devos D.P."/>
            <person name="Kaster A.-K."/>
            <person name="Ovreas L."/>
            <person name="Rohde M."/>
            <person name="Galperin M.Y."/>
            <person name="Jogler C."/>
        </authorList>
    </citation>
    <scope>NUCLEOTIDE SEQUENCE [LARGE SCALE GENOMIC DNA]</scope>
    <source>
        <strain evidence="5 6">Poly41</strain>
    </source>
</reference>
<proteinExistence type="inferred from homology"/>
<dbReference type="PANTHER" id="PTHR43751:SF3">
    <property type="entry name" value="SULFATASE N-TERMINAL DOMAIN-CONTAINING PROTEIN"/>
    <property type="match status" value="1"/>
</dbReference>
<keyword evidence="2 5" id="KW-0378">Hydrolase</keyword>
<keyword evidence="3" id="KW-0732">Signal</keyword>
<dbReference type="EMBL" id="SJPV01000021">
    <property type="protein sequence ID" value="TWU30668.1"/>
    <property type="molecule type" value="Genomic_DNA"/>
</dbReference>
<dbReference type="EC" id="3.1.6.1" evidence="5"/>
<dbReference type="Pfam" id="PF00884">
    <property type="entry name" value="Sulfatase"/>
    <property type="match status" value="1"/>
</dbReference>
<dbReference type="PROSITE" id="PS00523">
    <property type="entry name" value="SULFATASE_1"/>
    <property type="match status" value="1"/>
</dbReference>
<dbReference type="InterPro" id="IPR000917">
    <property type="entry name" value="Sulfatase_N"/>
</dbReference>
<evidence type="ECO:0000313" key="5">
    <source>
        <dbReference type="EMBL" id="TWU30668.1"/>
    </source>
</evidence>
<dbReference type="InterPro" id="IPR024607">
    <property type="entry name" value="Sulfatase_CS"/>
</dbReference>
<dbReference type="InterPro" id="IPR052701">
    <property type="entry name" value="GAG_Ulvan_Degrading_Sulfatases"/>
</dbReference>
<evidence type="ECO:0000259" key="4">
    <source>
        <dbReference type="Pfam" id="PF00884"/>
    </source>
</evidence>
<accession>A0A5C6D1Q6</accession>
<dbReference type="AlphaFoldDB" id="A0A5C6D1Q6"/>
<feature type="signal peptide" evidence="3">
    <location>
        <begin position="1"/>
        <end position="29"/>
    </location>
</feature>
<feature type="domain" description="Sulfatase N-terminal" evidence="4">
    <location>
        <begin position="32"/>
        <end position="185"/>
    </location>
</feature>
<dbReference type="PANTHER" id="PTHR43751">
    <property type="entry name" value="SULFATASE"/>
    <property type="match status" value="1"/>
</dbReference>
<name>A0A5C6D1Q6_9BACT</name>
<evidence type="ECO:0000256" key="3">
    <source>
        <dbReference type="SAM" id="SignalP"/>
    </source>
</evidence>
<comment type="caution">
    <text evidence="5">The sequence shown here is derived from an EMBL/GenBank/DDBJ whole genome shotgun (WGS) entry which is preliminary data.</text>
</comment>
<organism evidence="5 6">
    <name type="scientific">Novipirellula artificiosorum</name>
    <dbReference type="NCBI Taxonomy" id="2528016"/>
    <lineage>
        <taxon>Bacteria</taxon>
        <taxon>Pseudomonadati</taxon>
        <taxon>Planctomycetota</taxon>
        <taxon>Planctomycetia</taxon>
        <taxon>Pirellulales</taxon>
        <taxon>Pirellulaceae</taxon>
        <taxon>Novipirellula</taxon>
    </lineage>
</organism>
<dbReference type="Gene3D" id="3.40.720.10">
    <property type="entry name" value="Alkaline Phosphatase, subunit A"/>
    <property type="match status" value="1"/>
</dbReference>
<dbReference type="SUPFAM" id="SSF53649">
    <property type="entry name" value="Alkaline phosphatase-like"/>
    <property type="match status" value="1"/>
</dbReference>
<evidence type="ECO:0000256" key="2">
    <source>
        <dbReference type="ARBA" id="ARBA00022801"/>
    </source>
</evidence>
<sequence precursor="true">MTRSHTNIARFSAAVCLTLLLGFGSTLQASQPNIVFVFTDDLGWGDLGVFYQNESKHDKTHQTPHLDRLAAGGLQMRAHHCPAPVCAPSRSSLLTGVHQGNAVVRNNQFDKALEDNHTLGSVLREAGYRTCMIGKFGLQGGPKEKQQTGTPADWPAYPTKRGFDEFFGYVSHYAGHLHYPNDPWHQSQLRAVHVVDRRWIGAQWIAGEPKRR</sequence>
<protein>
    <submittedName>
        <fullName evidence="5">Arylsulfatase</fullName>
        <ecNumber evidence="5">3.1.6.1</ecNumber>
    </submittedName>
</protein>
<comment type="similarity">
    <text evidence="1">Belongs to the sulfatase family.</text>
</comment>
<gene>
    <name evidence="5" type="primary">atsA_143</name>
    <name evidence="5" type="ORF">Poly41_65730</name>
</gene>
<evidence type="ECO:0000313" key="6">
    <source>
        <dbReference type="Proteomes" id="UP000319143"/>
    </source>
</evidence>
<dbReference type="GO" id="GO:0004065">
    <property type="term" value="F:arylsulfatase activity"/>
    <property type="evidence" value="ECO:0007669"/>
    <property type="project" value="UniProtKB-EC"/>
</dbReference>
<keyword evidence="6" id="KW-1185">Reference proteome</keyword>
<dbReference type="Proteomes" id="UP000319143">
    <property type="component" value="Unassembled WGS sequence"/>
</dbReference>
<dbReference type="InterPro" id="IPR017850">
    <property type="entry name" value="Alkaline_phosphatase_core_sf"/>
</dbReference>
<evidence type="ECO:0000256" key="1">
    <source>
        <dbReference type="ARBA" id="ARBA00008779"/>
    </source>
</evidence>
<feature type="chain" id="PRO_5022946148" evidence="3">
    <location>
        <begin position="30"/>
        <end position="212"/>
    </location>
</feature>